<dbReference type="RefSeq" id="WP_343937561.1">
    <property type="nucleotide sequence ID" value="NZ_BAAAHP010000003.1"/>
</dbReference>
<proteinExistence type="predicted"/>
<name>A0ABN1NXI2_9PSEU</name>
<dbReference type="CDD" id="cd03316">
    <property type="entry name" value="MR_like"/>
    <property type="match status" value="1"/>
</dbReference>
<dbReference type="SUPFAM" id="SSF51604">
    <property type="entry name" value="Enolase C-terminal domain-like"/>
    <property type="match status" value="1"/>
</dbReference>
<dbReference type="PANTHER" id="PTHR13794">
    <property type="entry name" value="ENOLASE SUPERFAMILY, MANDELATE RACEMASE"/>
    <property type="match status" value="1"/>
</dbReference>
<dbReference type="InterPro" id="IPR013342">
    <property type="entry name" value="Mandelate_racemase_C"/>
</dbReference>
<evidence type="ECO:0000256" key="1">
    <source>
        <dbReference type="ARBA" id="ARBA00001946"/>
    </source>
</evidence>
<gene>
    <name evidence="5" type="ORF">GCM10009559_00740</name>
</gene>
<accession>A0ABN1NXI2</accession>
<evidence type="ECO:0000256" key="2">
    <source>
        <dbReference type="ARBA" id="ARBA00022723"/>
    </source>
</evidence>
<dbReference type="InterPro" id="IPR036849">
    <property type="entry name" value="Enolase-like_C_sf"/>
</dbReference>
<dbReference type="SMART" id="SM00922">
    <property type="entry name" value="MR_MLE"/>
    <property type="match status" value="1"/>
</dbReference>
<dbReference type="Proteomes" id="UP001499967">
    <property type="component" value="Unassembled WGS sequence"/>
</dbReference>
<dbReference type="SFLD" id="SFLDS00001">
    <property type="entry name" value="Enolase"/>
    <property type="match status" value="1"/>
</dbReference>
<dbReference type="Gene3D" id="3.30.390.10">
    <property type="entry name" value="Enolase-like, N-terminal domain"/>
    <property type="match status" value="1"/>
</dbReference>
<sequence>MSEFASEPRAQSTIARIESIPVADPLDVADRYGSSRGLVPGRAAVLVRLETSDGVVGWGEAWGGSPAARTLVDELGERLVGTPLRPSSNWLTGLLQQSYHYSSSGLHVVAASALDIAMWDAFARTLSRPVHELMGGPTRDRISTYASTGYVTIDNDLGRFRSVLQESADEGYPGVKIKIGLGVASDEERTRIARETFGPGAALFVDFNGNYTADQAIRSLEAVRVHGLGWAEEPVTPDDHEGLRLLRRSGVPLAAGEAVYTRFGFRDLIAGRLIDVAQPDVTKCGGISEARVIAHLAQTWNVRFSPHVWGGAISQAATVQLLAGVPTYPHTDHQPEPLWFEMDRGTNALRDELAAEPLGRDGTDLLVPRTPGLGIEIDEKALARLRSDR</sequence>
<keyword evidence="2" id="KW-0479">Metal-binding</keyword>
<evidence type="ECO:0000256" key="3">
    <source>
        <dbReference type="ARBA" id="ARBA00022842"/>
    </source>
</evidence>
<dbReference type="EMBL" id="BAAAHP010000003">
    <property type="protein sequence ID" value="GAA0918966.1"/>
    <property type="molecule type" value="Genomic_DNA"/>
</dbReference>
<dbReference type="InterPro" id="IPR046945">
    <property type="entry name" value="RHMD-like"/>
</dbReference>
<evidence type="ECO:0000259" key="4">
    <source>
        <dbReference type="SMART" id="SM00922"/>
    </source>
</evidence>
<organism evidence="5 6">
    <name type="scientific">Pseudonocardia zijingensis</name>
    <dbReference type="NCBI Taxonomy" id="153376"/>
    <lineage>
        <taxon>Bacteria</taxon>
        <taxon>Bacillati</taxon>
        <taxon>Actinomycetota</taxon>
        <taxon>Actinomycetes</taxon>
        <taxon>Pseudonocardiales</taxon>
        <taxon>Pseudonocardiaceae</taxon>
        <taxon>Pseudonocardia</taxon>
    </lineage>
</organism>
<keyword evidence="3" id="KW-0460">Magnesium</keyword>
<keyword evidence="6" id="KW-1185">Reference proteome</keyword>
<dbReference type="Pfam" id="PF13378">
    <property type="entry name" value="MR_MLE_C"/>
    <property type="match status" value="1"/>
</dbReference>
<comment type="caution">
    <text evidence="5">The sequence shown here is derived from an EMBL/GenBank/DDBJ whole genome shotgun (WGS) entry which is preliminary data.</text>
</comment>
<evidence type="ECO:0000313" key="6">
    <source>
        <dbReference type="Proteomes" id="UP001499967"/>
    </source>
</evidence>
<dbReference type="Gene3D" id="3.20.20.120">
    <property type="entry name" value="Enolase-like C-terminal domain"/>
    <property type="match status" value="1"/>
</dbReference>
<feature type="domain" description="Mandelate racemase/muconate lactonizing enzyme C-terminal" evidence="4">
    <location>
        <begin position="157"/>
        <end position="252"/>
    </location>
</feature>
<comment type="cofactor">
    <cofactor evidence="1">
        <name>Mg(2+)</name>
        <dbReference type="ChEBI" id="CHEBI:18420"/>
    </cofactor>
</comment>
<protein>
    <submittedName>
        <fullName evidence="5">Mandelate racemase/muconate lactonizing enzyme family protein</fullName>
    </submittedName>
</protein>
<dbReference type="Pfam" id="PF02746">
    <property type="entry name" value="MR_MLE_N"/>
    <property type="match status" value="1"/>
</dbReference>
<dbReference type="InterPro" id="IPR013341">
    <property type="entry name" value="Mandelate_racemase_N_dom"/>
</dbReference>
<dbReference type="PANTHER" id="PTHR13794:SF58">
    <property type="entry name" value="MITOCHONDRIAL ENOLASE SUPERFAMILY MEMBER 1"/>
    <property type="match status" value="1"/>
</dbReference>
<reference evidence="5 6" key="1">
    <citation type="journal article" date="2019" name="Int. J. Syst. Evol. Microbiol.">
        <title>The Global Catalogue of Microorganisms (GCM) 10K type strain sequencing project: providing services to taxonomists for standard genome sequencing and annotation.</title>
        <authorList>
            <consortium name="The Broad Institute Genomics Platform"/>
            <consortium name="The Broad Institute Genome Sequencing Center for Infectious Disease"/>
            <person name="Wu L."/>
            <person name="Ma J."/>
        </authorList>
    </citation>
    <scope>NUCLEOTIDE SEQUENCE [LARGE SCALE GENOMIC DNA]</scope>
    <source>
        <strain evidence="5 6">JCM 11117</strain>
    </source>
</reference>
<dbReference type="InterPro" id="IPR029065">
    <property type="entry name" value="Enolase_C-like"/>
</dbReference>
<dbReference type="InterPro" id="IPR029017">
    <property type="entry name" value="Enolase-like_N"/>
</dbReference>
<evidence type="ECO:0000313" key="5">
    <source>
        <dbReference type="EMBL" id="GAA0918966.1"/>
    </source>
</evidence>
<dbReference type="SUPFAM" id="SSF54826">
    <property type="entry name" value="Enolase N-terminal domain-like"/>
    <property type="match status" value="1"/>
</dbReference>
<dbReference type="SFLD" id="SFLDG00179">
    <property type="entry name" value="mandelate_racemase"/>
    <property type="match status" value="1"/>
</dbReference>